<accession>A0A9N9P081</accession>
<evidence type="ECO:0000313" key="2">
    <source>
        <dbReference type="Proteomes" id="UP000789508"/>
    </source>
</evidence>
<proteinExistence type="predicted"/>
<keyword evidence="2" id="KW-1185">Reference proteome</keyword>
<comment type="caution">
    <text evidence="1">The sequence shown here is derived from an EMBL/GenBank/DDBJ whole genome shotgun (WGS) entry which is preliminary data.</text>
</comment>
<name>A0A9N9P081_9GLOM</name>
<dbReference type="AlphaFoldDB" id="A0A9N9P081"/>
<gene>
    <name evidence="1" type="ORF">ALEPTO_LOCUS14622</name>
</gene>
<dbReference type="EMBL" id="CAJVPS010058305">
    <property type="protein sequence ID" value="CAG8779942.1"/>
    <property type="molecule type" value="Genomic_DNA"/>
</dbReference>
<dbReference type="OrthoDB" id="5598606at2759"/>
<reference evidence="1" key="1">
    <citation type="submission" date="2021-06" db="EMBL/GenBank/DDBJ databases">
        <authorList>
            <person name="Kallberg Y."/>
            <person name="Tangrot J."/>
            <person name="Rosling A."/>
        </authorList>
    </citation>
    <scope>NUCLEOTIDE SEQUENCE</scope>
    <source>
        <strain evidence="1">FL130A</strain>
    </source>
</reference>
<sequence>LMTGHSTATITNNIDKIRQMIGSQVQDTHQKIGGLDIIVEIDESLFGRVKYHRGKPVKGVWVIGGVERTHDRRIF</sequence>
<dbReference type="Proteomes" id="UP000789508">
    <property type="component" value="Unassembled WGS sequence"/>
</dbReference>
<protein>
    <submittedName>
        <fullName evidence="1">12169_t:CDS:1</fullName>
    </submittedName>
</protein>
<feature type="non-terminal residue" evidence="1">
    <location>
        <position position="75"/>
    </location>
</feature>
<organism evidence="1 2">
    <name type="scientific">Ambispora leptoticha</name>
    <dbReference type="NCBI Taxonomy" id="144679"/>
    <lineage>
        <taxon>Eukaryota</taxon>
        <taxon>Fungi</taxon>
        <taxon>Fungi incertae sedis</taxon>
        <taxon>Mucoromycota</taxon>
        <taxon>Glomeromycotina</taxon>
        <taxon>Glomeromycetes</taxon>
        <taxon>Archaeosporales</taxon>
        <taxon>Ambisporaceae</taxon>
        <taxon>Ambispora</taxon>
    </lineage>
</organism>
<evidence type="ECO:0000313" key="1">
    <source>
        <dbReference type="EMBL" id="CAG8779942.1"/>
    </source>
</evidence>
<feature type="non-terminal residue" evidence="1">
    <location>
        <position position="1"/>
    </location>
</feature>